<dbReference type="GO" id="GO:0003676">
    <property type="term" value="F:nucleic acid binding"/>
    <property type="evidence" value="ECO:0007669"/>
    <property type="project" value="InterPro"/>
</dbReference>
<evidence type="ECO:0000313" key="3">
    <source>
        <dbReference type="Proteomes" id="UP000663879"/>
    </source>
</evidence>
<dbReference type="PANTHER" id="PTHR37984">
    <property type="entry name" value="PROTEIN CBG26694"/>
    <property type="match status" value="1"/>
</dbReference>
<dbReference type="AlphaFoldDB" id="A0A813UZK3"/>
<reference evidence="2" key="1">
    <citation type="submission" date="2021-02" db="EMBL/GenBank/DDBJ databases">
        <authorList>
            <person name="Nowell W R."/>
        </authorList>
    </citation>
    <scope>NUCLEOTIDE SEQUENCE</scope>
    <source>
        <strain evidence="2">Ploen Becks lab</strain>
    </source>
</reference>
<feature type="domain" description="Integrase catalytic" evidence="1">
    <location>
        <begin position="61"/>
        <end position="224"/>
    </location>
</feature>
<dbReference type="PANTHER" id="PTHR37984:SF5">
    <property type="entry name" value="PROTEIN NYNRIN-LIKE"/>
    <property type="match status" value="1"/>
</dbReference>
<dbReference type="PROSITE" id="PS50994">
    <property type="entry name" value="INTEGRASE"/>
    <property type="match status" value="1"/>
</dbReference>
<dbReference type="SUPFAM" id="SSF56672">
    <property type="entry name" value="DNA/RNA polymerases"/>
    <property type="match status" value="1"/>
</dbReference>
<dbReference type="SUPFAM" id="SSF53098">
    <property type="entry name" value="Ribonuclease H-like"/>
    <property type="match status" value="1"/>
</dbReference>
<protein>
    <recommendedName>
        <fullName evidence="1">Integrase catalytic domain-containing protein</fullName>
    </recommendedName>
</protein>
<dbReference type="InterPro" id="IPR012337">
    <property type="entry name" value="RNaseH-like_sf"/>
</dbReference>
<accession>A0A813UZK3</accession>
<dbReference type="InterPro" id="IPR036397">
    <property type="entry name" value="RNaseH_sf"/>
</dbReference>
<keyword evidence="3" id="KW-1185">Reference proteome</keyword>
<dbReference type="Proteomes" id="UP000663879">
    <property type="component" value="Unassembled WGS sequence"/>
</dbReference>
<name>A0A813UZK3_9BILA</name>
<dbReference type="InterPro" id="IPR043502">
    <property type="entry name" value="DNA/RNA_pol_sf"/>
</dbReference>
<sequence length="286" mass="32844">MKRVNRKQPFAQTASCMNLMLCLLGRAKHQPLSNVFKTHLERLDEFVMDEVGYLGYKNIKYGLCPDPAKTAAINNLSAPANKDDVKRFLGMMGYFRRFIPNISKTAACLFELTKAKNKFEDEGVNRYGTPAAIITDQGRNFESKSLKEYCDQNKIKKLRTTANHPQCNRLTERTIRTIKQMLSMYVNESHNNWDEILQPVIFAFNISKHSSTNYAPNKIIFEKLMPTTADWLCDVTQGNPNESNLANSVKFAVGIYLLTRDIDQGRFEALKRNSLEHLQFWKELAT</sequence>
<dbReference type="Gene3D" id="3.30.420.10">
    <property type="entry name" value="Ribonuclease H-like superfamily/Ribonuclease H"/>
    <property type="match status" value="1"/>
</dbReference>
<comment type="caution">
    <text evidence="2">The sequence shown here is derived from an EMBL/GenBank/DDBJ whole genome shotgun (WGS) entry which is preliminary data.</text>
</comment>
<evidence type="ECO:0000313" key="2">
    <source>
        <dbReference type="EMBL" id="CAF0833852.1"/>
    </source>
</evidence>
<dbReference type="OrthoDB" id="422540at2759"/>
<dbReference type="GO" id="GO:0015074">
    <property type="term" value="P:DNA integration"/>
    <property type="evidence" value="ECO:0007669"/>
    <property type="project" value="InterPro"/>
</dbReference>
<proteinExistence type="predicted"/>
<dbReference type="InterPro" id="IPR001584">
    <property type="entry name" value="Integrase_cat-core"/>
</dbReference>
<gene>
    <name evidence="2" type="ORF">OXX778_LOCUS8106</name>
</gene>
<dbReference type="EMBL" id="CAJNOC010001088">
    <property type="protein sequence ID" value="CAF0833852.1"/>
    <property type="molecule type" value="Genomic_DNA"/>
</dbReference>
<evidence type="ECO:0000259" key="1">
    <source>
        <dbReference type="PROSITE" id="PS50994"/>
    </source>
</evidence>
<dbReference type="InterPro" id="IPR050951">
    <property type="entry name" value="Retrovirus_Pol_polyprotein"/>
</dbReference>
<organism evidence="2 3">
    <name type="scientific">Brachionus calyciflorus</name>
    <dbReference type="NCBI Taxonomy" id="104777"/>
    <lineage>
        <taxon>Eukaryota</taxon>
        <taxon>Metazoa</taxon>
        <taxon>Spiralia</taxon>
        <taxon>Gnathifera</taxon>
        <taxon>Rotifera</taxon>
        <taxon>Eurotatoria</taxon>
        <taxon>Monogononta</taxon>
        <taxon>Pseudotrocha</taxon>
        <taxon>Ploima</taxon>
        <taxon>Brachionidae</taxon>
        <taxon>Brachionus</taxon>
    </lineage>
</organism>